<name>A0ABN0WGQ4_9BACI</name>
<comment type="caution">
    <text evidence="2">The sequence shown here is derived from an EMBL/GenBank/DDBJ whole genome shotgun (WGS) entry which is preliminary data.</text>
</comment>
<dbReference type="RefSeq" id="WP_343800106.1">
    <property type="nucleotide sequence ID" value="NZ_BAAADJ010000045.1"/>
</dbReference>
<keyword evidence="3" id="KW-1185">Reference proteome</keyword>
<gene>
    <name evidence="2" type="ORF">GCM10008967_28170</name>
</gene>
<dbReference type="EMBL" id="BAAADJ010000045">
    <property type="protein sequence ID" value="GAA0336156.1"/>
    <property type="molecule type" value="Genomic_DNA"/>
</dbReference>
<feature type="chain" id="PRO_5046452382" evidence="1">
    <location>
        <begin position="24"/>
        <end position="148"/>
    </location>
</feature>
<proteinExistence type="predicted"/>
<evidence type="ECO:0000313" key="2">
    <source>
        <dbReference type="EMBL" id="GAA0336156.1"/>
    </source>
</evidence>
<evidence type="ECO:0000313" key="3">
    <source>
        <dbReference type="Proteomes" id="UP001500782"/>
    </source>
</evidence>
<sequence>MKKLFLTLVILLGFLFQITPTSATTIQEVEYPNNQGKSFISEDEFYNQLDKDMYQEYKNAAYSIRRKIPYKEVPDAELSFNRKTKNNCQDKMSLQTPHIHPERQVYFFASFSQNEKEEFHKFIVVDAETKTRLLEGNSFHRYENPYRN</sequence>
<reference evidence="2 3" key="1">
    <citation type="journal article" date="2019" name="Int. J. Syst. Evol. Microbiol.">
        <title>The Global Catalogue of Microorganisms (GCM) 10K type strain sequencing project: providing services to taxonomists for standard genome sequencing and annotation.</title>
        <authorList>
            <consortium name="The Broad Institute Genomics Platform"/>
            <consortium name="The Broad Institute Genome Sequencing Center for Infectious Disease"/>
            <person name="Wu L."/>
            <person name="Ma J."/>
        </authorList>
    </citation>
    <scope>NUCLEOTIDE SEQUENCE [LARGE SCALE GENOMIC DNA]</scope>
    <source>
        <strain evidence="2 3">JCM 9731</strain>
    </source>
</reference>
<accession>A0ABN0WGQ4</accession>
<evidence type="ECO:0000256" key="1">
    <source>
        <dbReference type="SAM" id="SignalP"/>
    </source>
</evidence>
<keyword evidence="1" id="KW-0732">Signal</keyword>
<protein>
    <submittedName>
        <fullName evidence="2">Uncharacterized protein</fullName>
    </submittedName>
</protein>
<dbReference type="Proteomes" id="UP001500782">
    <property type="component" value="Unassembled WGS sequence"/>
</dbReference>
<feature type="signal peptide" evidence="1">
    <location>
        <begin position="1"/>
        <end position="23"/>
    </location>
</feature>
<organism evidence="2 3">
    <name type="scientific">Bacillus carboniphilus</name>
    <dbReference type="NCBI Taxonomy" id="86663"/>
    <lineage>
        <taxon>Bacteria</taxon>
        <taxon>Bacillati</taxon>
        <taxon>Bacillota</taxon>
        <taxon>Bacilli</taxon>
        <taxon>Bacillales</taxon>
        <taxon>Bacillaceae</taxon>
        <taxon>Bacillus</taxon>
    </lineage>
</organism>